<accession>A0A176YBE6</accession>
<feature type="chain" id="PRO_5008054464" evidence="1">
    <location>
        <begin position="26"/>
        <end position="139"/>
    </location>
</feature>
<comment type="caution">
    <text evidence="2">The sequence shown here is derived from an EMBL/GenBank/DDBJ whole genome shotgun (WGS) entry which is preliminary data.</text>
</comment>
<dbReference type="OrthoDB" id="8231665at2"/>
<reference evidence="2 3" key="1">
    <citation type="submission" date="2016-03" db="EMBL/GenBank/DDBJ databases">
        <title>Draft Genome Sequence of the Strain BR 10245 (Bradyrhizobium sp.) isolated from nodules of Centrolobium paraense.</title>
        <authorList>
            <person name="Simoes-Araujo J.L.Sr."/>
            <person name="Barauna A.C."/>
            <person name="Silva K."/>
            <person name="Zilli J.E."/>
        </authorList>
    </citation>
    <scope>NUCLEOTIDE SEQUENCE [LARGE SCALE GENOMIC DNA]</scope>
    <source>
        <strain evidence="2 3">BR 10245</strain>
    </source>
</reference>
<dbReference type="EMBL" id="LUUB01000097">
    <property type="protein sequence ID" value="OAF02451.1"/>
    <property type="molecule type" value="Genomic_DNA"/>
</dbReference>
<sequence length="139" mass="15560">MINRRLVLGTIATAAMLGASHIAFAKEKHHLNGKDLLGERIKKNGKHKIHTTGKKVDVFAEVNNGKVTAVTAAGMQVKKVRSRQKLAETSPGLTLANMQVAQADLYYYGYWVYDDATDYYYWFPADYVIVDGSWVEYTA</sequence>
<protein>
    <submittedName>
        <fullName evidence="2">Uncharacterized protein</fullName>
    </submittedName>
</protein>
<dbReference type="AlphaFoldDB" id="A0A176YBE6"/>
<evidence type="ECO:0000313" key="2">
    <source>
        <dbReference type="EMBL" id="OAF02451.1"/>
    </source>
</evidence>
<keyword evidence="1" id="KW-0732">Signal</keyword>
<dbReference type="Proteomes" id="UP000076959">
    <property type="component" value="Unassembled WGS sequence"/>
</dbReference>
<dbReference type="RefSeq" id="WP_063706667.1">
    <property type="nucleotide sequence ID" value="NZ_LUUB01000097.1"/>
</dbReference>
<keyword evidence="3" id="KW-1185">Reference proteome</keyword>
<evidence type="ECO:0000256" key="1">
    <source>
        <dbReference type="SAM" id="SignalP"/>
    </source>
</evidence>
<feature type="signal peptide" evidence="1">
    <location>
        <begin position="1"/>
        <end position="25"/>
    </location>
</feature>
<evidence type="ECO:0000313" key="3">
    <source>
        <dbReference type="Proteomes" id="UP000076959"/>
    </source>
</evidence>
<gene>
    <name evidence="2" type="ORF">AYJ54_27345</name>
</gene>
<proteinExistence type="predicted"/>
<name>A0A176YBE6_9BRAD</name>
<organism evidence="2 3">
    <name type="scientific">Bradyrhizobium centrolobii</name>
    <dbReference type="NCBI Taxonomy" id="1505087"/>
    <lineage>
        <taxon>Bacteria</taxon>
        <taxon>Pseudomonadati</taxon>
        <taxon>Pseudomonadota</taxon>
        <taxon>Alphaproteobacteria</taxon>
        <taxon>Hyphomicrobiales</taxon>
        <taxon>Nitrobacteraceae</taxon>
        <taxon>Bradyrhizobium</taxon>
    </lineage>
</organism>